<dbReference type="Proteomes" id="UP001341281">
    <property type="component" value="Chromosome 01"/>
</dbReference>
<feature type="compositionally biased region" description="Polar residues" evidence="1">
    <location>
        <begin position="60"/>
        <end position="69"/>
    </location>
</feature>
<name>A0AAQ3PTF9_PASNO</name>
<protein>
    <submittedName>
        <fullName evidence="2">Uncharacterized protein</fullName>
    </submittedName>
</protein>
<dbReference type="AlphaFoldDB" id="A0AAQ3PTF9"/>
<gene>
    <name evidence="2" type="ORF">U9M48_003696</name>
</gene>
<evidence type="ECO:0000313" key="2">
    <source>
        <dbReference type="EMBL" id="WVZ52657.1"/>
    </source>
</evidence>
<accession>A0AAQ3PTF9</accession>
<evidence type="ECO:0000256" key="1">
    <source>
        <dbReference type="SAM" id="MobiDB-lite"/>
    </source>
</evidence>
<reference evidence="2 3" key="1">
    <citation type="submission" date="2024-02" db="EMBL/GenBank/DDBJ databases">
        <title>High-quality chromosome-scale genome assembly of Pensacola bahiagrass (Paspalum notatum Flugge var. saurae).</title>
        <authorList>
            <person name="Vega J.M."/>
            <person name="Podio M."/>
            <person name="Orjuela J."/>
            <person name="Siena L.A."/>
            <person name="Pessino S.C."/>
            <person name="Combes M.C."/>
            <person name="Mariac C."/>
            <person name="Albertini E."/>
            <person name="Pupilli F."/>
            <person name="Ortiz J.P.A."/>
            <person name="Leblanc O."/>
        </authorList>
    </citation>
    <scope>NUCLEOTIDE SEQUENCE [LARGE SCALE GENOMIC DNA]</scope>
    <source>
        <strain evidence="2">R1</strain>
        <tissue evidence="2">Leaf</tissue>
    </source>
</reference>
<feature type="region of interest" description="Disordered" evidence="1">
    <location>
        <begin position="45"/>
        <end position="83"/>
    </location>
</feature>
<proteinExistence type="predicted"/>
<keyword evidence="3" id="KW-1185">Reference proteome</keyword>
<feature type="compositionally biased region" description="Basic residues" evidence="1">
    <location>
        <begin position="45"/>
        <end position="57"/>
    </location>
</feature>
<sequence>MVIKSTQPEIDLAGLPGRIINKNQGFGGGRGDMGDIKAVMPLRTRSHRAAALPRRRGSSGVLSMVSTPMDSRGSSKEATSMASLRAWIKERSRGSSSL</sequence>
<dbReference type="EMBL" id="CP144745">
    <property type="protein sequence ID" value="WVZ52657.1"/>
    <property type="molecule type" value="Genomic_DNA"/>
</dbReference>
<evidence type="ECO:0000313" key="3">
    <source>
        <dbReference type="Proteomes" id="UP001341281"/>
    </source>
</evidence>
<organism evidence="2 3">
    <name type="scientific">Paspalum notatum var. saurae</name>
    <dbReference type="NCBI Taxonomy" id="547442"/>
    <lineage>
        <taxon>Eukaryota</taxon>
        <taxon>Viridiplantae</taxon>
        <taxon>Streptophyta</taxon>
        <taxon>Embryophyta</taxon>
        <taxon>Tracheophyta</taxon>
        <taxon>Spermatophyta</taxon>
        <taxon>Magnoliopsida</taxon>
        <taxon>Liliopsida</taxon>
        <taxon>Poales</taxon>
        <taxon>Poaceae</taxon>
        <taxon>PACMAD clade</taxon>
        <taxon>Panicoideae</taxon>
        <taxon>Andropogonodae</taxon>
        <taxon>Paspaleae</taxon>
        <taxon>Paspalinae</taxon>
        <taxon>Paspalum</taxon>
    </lineage>
</organism>